<dbReference type="Gene3D" id="3.40.50.180">
    <property type="entry name" value="Methylesterase CheB, C-terminal domain"/>
    <property type="match status" value="1"/>
</dbReference>
<dbReference type="EMBL" id="RBZV01000007">
    <property type="protein sequence ID" value="RKP46453.1"/>
    <property type="molecule type" value="Genomic_DNA"/>
</dbReference>
<sequence>MATELPSPIRVLVADDSPVARELMVHLLTSDPRMLVVGVASDGIAAVSAAAELRPDVITMDIHMPRLDGFAASRTIMETCPTRIIMVTASLDPMDVAATFHTLEAGALTVIAKPGGPGEPHFEAAVEEFVRTVKVMSTVPVVKRWPRARAMATGLHTADGTAQAEGSARDRAIHLVAIGASTGGPMALRALLSRIPRAFPVPILIVQHIADGFAEGFTEWLAGASGYPVKLGRDGDDVAPGTAYVAPSGLHMTVTSSRTLELVSGPAEGGLRPSVAQLFRSANAAFGAAAVGVLLTGMGRDGALELLAMRRSGAVTIAQDRESSVVYGMPAEAIKLDAARYVLSPEEIAGVLCDLFGLAPAPRPVV</sequence>
<keyword evidence="2 6" id="KW-0145">Chemotaxis</keyword>
<dbReference type="InterPro" id="IPR035909">
    <property type="entry name" value="CheB_C"/>
</dbReference>
<evidence type="ECO:0000256" key="2">
    <source>
        <dbReference type="ARBA" id="ARBA00022500"/>
    </source>
</evidence>
<dbReference type="SMART" id="SM00448">
    <property type="entry name" value="REC"/>
    <property type="match status" value="1"/>
</dbReference>
<dbReference type="EC" id="3.5.1.44" evidence="6"/>
<dbReference type="GO" id="GO:0000156">
    <property type="term" value="F:phosphorelay response regulator activity"/>
    <property type="evidence" value="ECO:0007669"/>
    <property type="project" value="InterPro"/>
</dbReference>
<dbReference type="Gene3D" id="3.40.50.2300">
    <property type="match status" value="1"/>
</dbReference>
<dbReference type="SUPFAM" id="SSF52738">
    <property type="entry name" value="Methylesterase CheB, C-terminal domain"/>
    <property type="match status" value="1"/>
</dbReference>
<dbReference type="CDD" id="cd17541">
    <property type="entry name" value="REC_CheB-like"/>
    <property type="match status" value="1"/>
</dbReference>
<dbReference type="PANTHER" id="PTHR42872">
    <property type="entry name" value="PROTEIN-GLUTAMATE METHYLESTERASE/PROTEIN-GLUTAMINE GLUTAMINASE"/>
    <property type="match status" value="1"/>
</dbReference>
<comment type="catalytic activity">
    <reaction evidence="5 6">
        <text>[protein]-L-glutamate 5-O-methyl ester + H2O = L-glutamyl-[protein] + methanol + H(+)</text>
        <dbReference type="Rhea" id="RHEA:23236"/>
        <dbReference type="Rhea" id="RHEA-COMP:10208"/>
        <dbReference type="Rhea" id="RHEA-COMP:10311"/>
        <dbReference type="ChEBI" id="CHEBI:15377"/>
        <dbReference type="ChEBI" id="CHEBI:15378"/>
        <dbReference type="ChEBI" id="CHEBI:17790"/>
        <dbReference type="ChEBI" id="CHEBI:29973"/>
        <dbReference type="ChEBI" id="CHEBI:82795"/>
        <dbReference type="EC" id="3.1.1.61"/>
    </reaction>
</comment>
<evidence type="ECO:0000256" key="1">
    <source>
        <dbReference type="ARBA" id="ARBA00022490"/>
    </source>
</evidence>
<comment type="domain">
    <text evidence="6">Contains a C-terminal catalytic domain, and an N-terminal region which modulates catalytic activity.</text>
</comment>
<dbReference type="NCBIfam" id="NF001965">
    <property type="entry name" value="PRK00742.1"/>
    <property type="match status" value="1"/>
</dbReference>
<comment type="catalytic activity">
    <reaction evidence="6">
        <text>L-glutaminyl-[protein] + H2O = L-glutamyl-[protein] + NH4(+)</text>
        <dbReference type="Rhea" id="RHEA:16441"/>
        <dbReference type="Rhea" id="RHEA-COMP:10207"/>
        <dbReference type="Rhea" id="RHEA-COMP:10208"/>
        <dbReference type="ChEBI" id="CHEBI:15377"/>
        <dbReference type="ChEBI" id="CHEBI:28938"/>
        <dbReference type="ChEBI" id="CHEBI:29973"/>
        <dbReference type="ChEBI" id="CHEBI:30011"/>
        <dbReference type="EC" id="3.5.1.44"/>
    </reaction>
</comment>
<comment type="function">
    <text evidence="6">Involved in chemotaxis. Part of a chemotaxis signal transduction system that modulates chemotaxis in response to various stimuli. Catalyzes the demethylation of specific methylglutamate residues introduced into the chemoreceptors (methyl-accepting chemotaxis proteins or MCP) by CheR. Also mediates the irreversible deamidation of specific glutamine residues to glutamic acid.</text>
</comment>
<evidence type="ECO:0000256" key="8">
    <source>
        <dbReference type="PROSITE-ProRule" id="PRU00169"/>
    </source>
</evidence>
<dbReference type="InterPro" id="IPR011006">
    <property type="entry name" value="CheY-like_superfamily"/>
</dbReference>
<evidence type="ECO:0000259" key="9">
    <source>
        <dbReference type="PROSITE" id="PS50110"/>
    </source>
</evidence>
<keyword evidence="4 6" id="KW-0378">Hydrolase</keyword>
<name>A0A494XFT8_9BURK</name>
<keyword evidence="11" id="KW-0808">Transferase</keyword>
<evidence type="ECO:0000256" key="4">
    <source>
        <dbReference type="ARBA" id="ARBA00022801"/>
    </source>
</evidence>
<dbReference type="EC" id="3.1.1.61" evidence="6"/>
<feature type="active site" evidence="6 7">
    <location>
        <position position="301"/>
    </location>
</feature>
<dbReference type="PROSITE" id="PS50122">
    <property type="entry name" value="CHEB"/>
    <property type="match status" value="1"/>
</dbReference>
<organism evidence="11 12">
    <name type="scientific">Trinickia fusca</name>
    <dbReference type="NCBI Taxonomy" id="2419777"/>
    <lineage>
        <taxon>Bacteria</taxon>
        <taxon>Pseudomonadati</taxon>
        <taxon>Pseudomonadota</taxon>
        <taxon>Betaproteobacteria</taxon>
        <taxon>Burkholderiales</taxon>
        <taxon>Burkholderiaceae</taxon>
        <taxon>Trinickia</taxon>
    </lineage>
</organism>
<reference evidence="11 12" key="1">
    <citation type="submission" date="2018-10" db="EMBL/GenBank/DDBJ databases">
        <title>Paraburkholderia sp. 7MK8-2, isolated from soil.</title>
        <authorList>
            <person name="Gao Z.-H."/>
            <person name="Qiu L.-H."/>
        </authorList>
    </citation>
    <scope>NUCLEOTIDE SEQUENCE [LARGE SCALE GENOMIC DNA]</scope>
    <source>
        <strain evidence="11 12">7MK8-2</strain>
    </source>
</reference>
<proteinExistence type="inferred from homology"/>
<dbReference type="PROSITE" id="PS50110">
    <property type="entry name" value="RESPONSE_REGULATORY"/>
    <property type="match status" value="1"/>
</dbReference>
<dbReference type="InterPro" id="IPR008248">
    <property type="entry name" value="CheB-like"/>
</dbReference>
<comment type="caution">
    <text evidence="11">The sequence shown here is derived from an EMBL/GenBank/DDBJ whole genome shotgun (WGS) entry which is preliminary data.</text>
</comment>
<keyword evidence="3 6" id="KW-0597">Phosphoprotein</keyword>
<keyword evidence="12" id="KW-1185">Reference proteome</keyword>
<comment type="similarity">
    <text evidence="6">Belongs to the CheB family.</text>
</comment>
<dbReference type="OrthoDB" id="9793421at2"/>
<gene>
    <name evidence="6 11" type="primary">cheB</name>
    <name evidence="11" type="ORF">D7S89_17670</name>
</gene>
<dbReference type="PIRSF" id="PIRSF000876">
    <property type="entry name" value="RR_chemtxs_CheB"/>
    <property type="match status" value="1"/>
</dbReference>
<dbReference type="GO" id="GO:0050568">
    <property type="term" value="F:protein-glutamine glutaminase activity"/>
    <property type="evidence" value="ECO:0007669"/>
    <property type="project" value="UniProtKB-UniRule"/>
</dbReference>
<dbReference type="GO" id="GO:0006935">
    <property type="term" value="P:chemotaxis"/>
    <property type="evidence" value="ECO:0007669"/>
    <property type="project" value="UniProtKB-UniRule"/>
</dbReference>
<dbReference type="Proteomes" id="UP000280434">
    <property type="component" value="Unassembled WGS sequence"/>
</dbReference>
<feature type="modified residue" description="4-aspartylphosphate" evidence="6 8">
    <location>
        <position position="61"/>
    </location>
</feature>
<evidence type="ECO:0000313" key="11">
    <source>
        <dbReference type="EMBL" id="RKP46453.1"/>
    </source>
</evidence>
<dbReference type="AlphaFoldDB" id="A0A494XFT8"/>
<dbReference type="CDD" id="cd16432">
    <property type="entry name" value="CheB_Rec"/>
    <property type="match status" value="1"/>
</dbReference>
<dbReference type="GO" id="GO:0005737">
    <property type="term" value="C:cytoplasm"/>
    <property type="evidence" value="ECO:0007669"/>
    <property type="project" value="UniProtKB-SubCell"/>
</dbReference>
<evidence type="ECO:0000259" key="10">
    <source>
        <dbReference type="PROSITE" id="PS50122"/>
    </source>
</evidence>
<comment type="PTM">
    <text evidence="6">Phosphorylated by CheA. Phosphorylation of the N-terminal regulatory domain activates the methylesterase activity.</text>
</comment>
<dbReference type="HAMAP" id="MF_00099">
    <property type="entry name" value="CheB_chemtxs"/>
    <property type="match status" value="1"/>
</dbReference>
<evidence type="ECO:0000256" key="7">
    <source>
        <dbReference type="PROSITE-ProRule" id="PRU00050"/>
    </source>
</evidence>
<feature type="domain" description="Response regulatory" evidence="9">
    <location>
        <begin position="10"/>
        <end position="128"/>
    </location>
</feature>
<dbReference type="PANTHER" id="PTHR42872:SF6">
    <property type="entry name" value="PROTEIN-GLUTAMATE METHYLESTERASE_PROTEIN-GLUTAMINE GLUTAMINASE"/>
    <property type="match status" value="1"/>
</dbReference>
<evidence type="ECO:0000256" key="6">
    <source>
        <dbReference type="HAMAP-Rule" id="MF_00099"/>
    </source>
</evidence>
<feature type="domain" description="CheB-type methylesterase" evidence="10">
    <location>
        <begin position="175"/>
        <end position="352"/>
    </location>
</feature>
<evidence type="ECO:0000256" key="3">
    <source>
        <dbReference type="ARBA" id="ARBA00022553"/>
    </source>
</evidence>
<dbReference type="SUPFAM" id="SSF52172">
    <property type="entry name" value="CheY-like"/>
    <property type="match status" value="1"/>
</dbReference>
<dbReference type="InterPro" id="IPR001789">
    <property type="entry name" value="Sig_transdc_resp-reg_receiver"/>
</dbReference>
<feature type="active site" evidence="6 7">
    <location>
        <position position="208"/>
    </location>
</feature>
<keyword evidence="1 6" id="KW-0963">Cytoplasm</keyword>
<dbReference type="InterPro" id="IPR000673">
    <property type="entry name" value="Sig_transdc_resp-reg_Me-estase"/>
</dbReference>
<evidence type="ECO:0000256" key="5">
    <source>
        <dbReference type="ARBA" id="ARBA00048267"/>
    </source>
</evidence>
<dbReference type="Pfam" id="PF00072">
    <property type="entry name" value="Response_reg"/>
    <property type="match status" value="1"/>
</dbReference>
<protein>
    <recommendedName>
        <fullName evidence="6">Protein-glutamate methylesterase/protein-glutamine glutaminase</fullName>
        <ecNumber evidence="6">3.1.1.61</ecNumber>
        <ecNumber evidence="6">3.5.1.44</ecNumber>
    </recommendedName>
</protein>
<comment type="subcellular location">
    <subcellularLocation>
        <location evidence="6">Cytoplasm</location>
    </subcellularLocation>
</comment>
<evidence type="ECO:0000313" key="12">
    <source>
        <dbReference type="Proteomes" id="UP000280434"/>
    </source>
</evidence>
<dbReference type="GO" id="GO:0008168">
    <property type="term" value="F:methyltransferase activity"/>
    <property type="evidence" value="ECO:0007669"/>
    <property type="project" value="UniProtKB-KW"/>
</dbReference>
<dbReference type="GO" id="GO:0032259">
    <property type="term" value="P:methylation"/>
    <property type="evidence" value="ECO:0007669"/>
    <property type="project" value="UniProtKB-KW"/>
</dbReference>
<keyword evidence="11" id="KW-0489">Methyltransferase</keyword>
<dbReference type="Pfam" id="PF01339">
    <property type="entry name" value="CheB_methylest"/>
    <property type="match status" value="1"/>
</dbReference>
<accession>A0A494XFT8</accession>
<feature type="active site" evidence="6 7">
    <location>
        <position position="181"/>
    </location>
</feature>
<dbReference type="GO" id="GO:0008984">
    <property type="term" value="F:protein-glutamate methylesterase activity"/>
    <property type="evidence" value="ECO:0007669"/>
    <property type="project" value="UniProtKB-UniRule"/>
</dbReference>